<dbReference type="InterPro" id="IPR047196">
    <property type="entry name" value="YidC_ALB_C"/>
</dbReference>
<feature type="compositionally biased region" description="Basic and acidic residues" evidence="7">
    <location>
        <begin position="487"/>
        <end position="496"/>
    </location>
</feature>
<comment type="similarity">
    <text evidence="2">Belongs to the OXA1/ALB3/YidC (TC 2.A.9.2) family.</text>
</comment>
<keyword evidence="3 6" id="KW-0812">Transmembrane</keyword>
<protein>
    <recommendedName>
        <fullName evidence="8">Membrane insertase YidC/Oxa/ALB C-terminal domain-containing protein</fullName>
    </recommendedName>
</protein>
<feature type="compositionally biased region" description="Low complexity" evidence="7">
    <location>
        <begin position="402"/>
        <end position="419"/>
    </location>
</feature>
<dbReference type="CDD" id="cd20070">
    <property type="entry name" value="5TM_YidC_Alb3"/>
    <property type="match status" value="1"/>
</dbReference>
<evidence type="ECO:0000256" key="6">
    <source>
        <dbReference type="RuleBase" id="RU003945"/>
    </source>
</evidence>
<evidence type="ECO:0000259" key="8">
    <source>
        <dbReference type="Pfam" id="PF02096"/>
    </source>
</evidence>
<dbReference type="GO" id="GO:0009535">
    <property type="term" value="C:chloroplast thylakoid membrane"/>
    <property type="evidence" value="ECO:0007669"/>
    <property type="project" value="TreeGrafter"/>
</dbReference>
<dbReference type="PANTHER" id="PTHR12428">
    <property type="entry name" value="OXA1"/>
    <property type="match status" value="1"/>
</dbReference>
<sequence>MFTEASAMQVNIQSRCAPMAGELPSLRAPGCFRAPMPFVAGRCRFRPCRIPACNGASKDRQASGVAIKGTAVVRKFALPSLTPSKKSLSSPSQDQTREDPLAGLAAHLTTALFVFGTVAGPALADQLPQAAAAAGDAAQQVAEAPGAAAAAAKNTGFFGFFSGGFEAFLKMLDGNLSAAHVPYSYGFSIILLTLLVKVVTWPLAKKQAESTFGIQAIQPRLKELQAQLKDKPAELQAQTAALYQSAGVNPLAGCLPALVTIPIFIGLYRALSNVADEGLLGEGFFWIPSLAGPTTNQGGLGWLKLAGGAPPLGWHDTIAYLVLPVLLVVSQYISQKVLQPPSADPSQAAQSNAILKFLPLMIGWFSLNVPSGLGLYWLTNNLVTTGQQLYFRRQFAGASAGSGSEIQSGTSSSQPSSSQVYDVEATEVKPSGKELNARRSSNASSSSRGKKFKALREREAAQRTQGGASAAEAPERSKSGVATISAERGEAERLKVPDAPPAKNNNRD</sequence>
<gene>
    <name evidence="9" type="ORF">g.8149</name>
</gene>
<evidence type="ECO:0000256" key="3">
    <source>
        <dbReference type="ARBA" id="ARBA00022692"/>
    </source>
</evidence>
<evidence type="ECO:0000256" key="1">
    <source>
        <dbReference type="ARBA" id="ARBA00004141"/>
    </source>
</evidence>
<feature type="region of interest" description="Disordered" evidence="7">
    <location>
        <begin position="402"/>
        <end position="508"/>
    </location>
</feature>
<evidence type="ECO:0000256" key="7">
    <source>
        <dbReference type="SAM" id="MobiDB-lite"/>
    </source>
</evidence>
<dbReference type="Pfam" id="PF02096">
    <property type="entry name" value="60KD_IMP"/>
    <property type="match status" value="1"/>
</dbReference>
<accession>A0A1D1ZW83</accession>
<dbReference type="NCBIfam" id="TIGR03592">
    <property type="entry name" value="yidC_oxa1_cterm"/>
    <property type="match status" value="1"/>
</dbReference>
<feature type="domain" description="Membrane insertase YidC/Oxa/ALB C-terminal" evidence="8">
    <location>
        <begin position="185"/>
        <end position="392"/>
    </location>
</feature>
<comment type="subcellular location">
    <subcellularLocation>
        <location evidence="1 6">Membrane</location>
        <topology evidence="1 6">Multi-pass membrane protein</topology>
    </subcellularLocation>
</comment>
<keyword evidence="4" id="KW-1133">Transmembrane helix</keyword>
<dbReference type="GO" id="GO:0032977">
    <property type="term" value="F:membrane insertase activity"/>
    <property type="evidence" value="ECO:0007669"/>
    <property type="project" value="InterPro"/>
</dbReference>
<dbReference type="EMBL" id="GDKF01007404">
    <property type="protein sequence ID" value="JAT71218.1"/>
    <property type="molecule type" value="Transcribed_RNA"/>
</dbReference>
<name>A0A1D1ZW83_AUXPR</name>
<proteinExistence type="inferred from homology"/>
<keyword evidence="5" id="KW-0472">Membrane</keyword>
<dbReference type="GO" id="GO:0010027">
    <property type="term" value="P:thylakoid membrane organization"/>
    <property type="evidence" value="ECO:0007669"/>
    <property type="project" value="TreeGrafter"/>
</dbReference>
<feature type="compositionally biased region" description="Basic and acidic residues" evidence="7">
    <location>
        <begin position="426"/>
        <end position="437"/>
    </location>
</feature>
<organism evidence="9">
    <name type="scientific">Auxenochlorella protothecoides</name>
    <name type="common">Green microalga</name>
    <name type="synonym">Chlorella protothecoides</name>
    <dbReference type="NCBI Taxonomy" id="3075"/>
    <lineage>
        <taxon>Eukaryota</taxon>
        <taxon>Viridiplantae</taxon>
        <taxon>Chlorophyta</taxon>
        <taxon>core chlorophytes</taxon>
        <taxon>Trebouxiophyceae</taxon>
        <taxon>Chlorellales</taxon>
        <taxon>Chlorellaceae</taxon>
        <taxon>Auxenochlorella</taxon>
    </lineage>
</organism>
<evidence type="ECO:0000256" key="4">
    <source>
        <dbReference type="ARBA" id="ARBA00022989"/>
    </source>
</evidence>
<dbReference type="GO" id="GO:0072598">
    <property type="term" value="P:protein localization to chloroplast"/>
    <property type="evidence" value="ECO:0007669"/>
    <property type="project" value="TreeGrafter"/>
</dbReference>
<evidence type="ECO:0000256" key="2">
    <source>
        <dbReference type="ARBA" id="ARBA00010583"/>
    </source>
</evidence>
<comment type="similarity">
    <text evidence="6">Belongs to the OXA1/ALB3/YidC family.</text>
</comment>
<evidence type="ECO:0000313" key="9">
    <source>
        <dbReference type="EMBL" id="JAT71218.1"/>
    </source>
</evidence>
<dbReference type="GO" id="GO:0051205">
    <property type="term" value="P:protein insertion into membrane"/>
    <property type="evidence" value="ECO:0007669"/>
    <property type="project" value="TreeGrafter"/>
</dbReference>
<dbReference type="InterPro" id="IPR028055">
    <property type="entry name" value="YidC/Oxa/ALB_C"/>
</dbReference>
<reference evidence="9" key="1">
    <citation type="submission" date="2015-08" db="EMBL/GenBank/DDBJ databases">
        <authorList>
            <person name="Babu N.S."/>
            <person name="Beckwith C.J."/>
            <person name="Beseler K.G."/>
            <person name="Brison A."/>
            <person name="Carone J.V."/>
            <person name="Caskin T.P."/>
            <person name="Diamond M."/>
            <person name="Durham M.E."/>
            <person name="Foxe J.M."/>
            <person name="Go M."/>
            <person name="Henderson B.A."/>
            <person name="Jones I.B."/>
            <person name="McGettigan J.A."/>
            <person name="Micheletti S.J."/>
            <person name="Nasrallah M.E."/>
            <person name="Ortiz D."/>
            <person name="Piller C.R."/>
            <person name="Privatt S.R."/>
            <person name="Schneider S.L."/>
            <person name="Sharp S."/>
            <person name="Smith T.C."/>
            <person name="Stanton J.D."/>
            <person name="Ullery H.E."/>
            <person name="Wilson R.J."/>
            <person name="Serrano M.G."/>
            <person name="Buck G."/>
            <person name="Lee V."/>
            <person name="Wang Y."/>
            <person name="Carvalho R."/>
            <person name="Voegtly L."/>
            <person name="Shi R."/>
            <person name="Duckworth R."/>
            <person name="Johnson A."/>
            <person name="Loviza R."/>
            <person name="Walstead R."/>
            <person name="Shah Z."/>
            <person name="Kiflezghi M."/>
            <person name="Wade K."/>
            <person name="Ball S.L."/>
            <person name="Bradley K.W."/>
            <person name="Asai D.J."/>
            <person name="Bowman C.A."/>
            <person name="Russell D.A."/>
            <person name="Pope W.H."/>
            <person name="Jacobs-Sera D."/>
            <person name="Hendrix R.W."/>
            <person name="Hatfull G.F."/>
        </authorList>
    </citation>
    <scope>NUCLEOTIDE SEQUENCE</scope>
</reference>
<dbReference type="PANTHER" id="PTHR12428:SF14">
    <property type="entry name" value="ALBINO3-LIKE PROTEIN 1, CHLOROPLASTIC"/>
    <property type="match status" value="1"/>
</dbReference>
<dbReference type="AlphaFoldDB" id="A0A1D1ZW83"/>
<feature type="compositionally biased region" description="Low complexity" evidence="7">
    <location>
        <begin position="438"/>
        <end position="447"/>
    </location>
</feature>
<dbReference type="InterPro" id="IPR001708">
    <property type="entry name" value="YidC/ALB3/OXA1/COX18"/>
</dbReference>
<evidence type="ECO:0000256" key="5">
    <source>
        <dbReference type="ARBA" id="ARBA00023136"/>
    </source>
</evidence>